<gene>
    <name evidence="3" type="ORF">CVIRNUC_011179</name>
</gene>
<dbReference type="GO" id="GO:0005789">
    <property type="term" value="C:endoplasmic reticulum membrane"/>
    <property type="evidence" value="ECO:0007669"/>
    <property type="project" value="TreeGrafter"/>
</dbReference>
<protein>
    <recommendedName>
        <fullName evidence="2">J domain-containing protein</fullName>
    </recommendedName>
</protein>
<sequence>MGASVWQREDASGGGKTFTSGLVASPPRNAQRPGKRKLVWKRETPQDDGENHRSGLAAADEAKNPRKRLRDYPAPQLHPTGHISNGSAAARGQHSQAAGCSAHPSDHGVGINRPGGQDCSAASTRAAERPQDSKQAAVEELRRLKEKIARQEAKMQREQAAAKAQAEAARRKEEEMSRRRSRLQASMSEAFKEARDAMADAAAKRPPSATAGDNQEVARVLRARDDYEVLQLPPGCTLAALKRRYREMAVALHPDKCLAANATDAFQRLMTAYQNILKFLA</sequence>
<evidence type="ECO:0000313" key="4">
    <source>
        <dbReference type="Proteomes" id="UP001314263"/>
    </source>
</evidence>
<accession>A0AAV1IMM1</accession>
<feature type="compositionally biased region" description="Basic and acidic residues" evidence="1">
    <location>
        <begin position="168"/>
        <end position="178"/>
    </location>
</feature>
<feature type="compositionally biased region" description="Basic and acidic residues" evidence="1">
    <location>
        <begin position="40"/>
        <end position="53"/>
    </location>
</feature>
<feature type="compositionally biased region" description="Polar residues" evidence="1">
    <location>
        <begin position="82"/>
        <end position="98"/>
    </location>
</feature>
<dbReference type="InterPro" id="IPR001623">
    <property type="entry name" value="DnaJ_domain"/>
</dbReference>
<dbReference type="SUPFAM" id="SSF46565">
    <property type="entry name" value="Chaperone J-domain"/>
    <property type="match status" value="1"/>
</dbReference>
<feature type="region of interest" description="Disordered" evidence="1">
    <location>
        <begin position="1"/>
        <end position="137"/>
    </location>
</feature>
<evidence type="ECO:0000256" key="1">
    <source>
        <dbReference type="SAM" id="MobiDB-lite"/>
    </source>
</evidence>
<dbReference type="Proteomes" id="UP001314263">
    <property type="component" value="Unassembled WGS sequence"/>
</dbReference>
<dbReference type="GO" id="GO:0030544">
    <property type="term" value="F:Hsp70 protein binding"/>
    <property type="evidence" value="ECO:0007669"/>
    <property type="project" value="TreeGrafter"/>
</dbReference>
<comment type="caution">
    <text evidence="3">The sequence shown here is derived from an EMBL/GenBank/DDBJ whole genome shotgun (WGS) entry which is preliminary data.</text>
</comment>
<dbReference type="PROSITE" id="PS50076">
    <property type="entry name" value="DNAJ_2"/>
    <property type="match status" value="1"/>
</dbReference>
<dbReference type="CDD" id="cd06257">
    <property type="entry name" value="DnaJ"/>
    <property type="match status" value="1"/>
</dbReference>
<dbReference type="EMBL" id="CAUYUE010000018">
    <property type="protein sequence ID" value="CAK0787957.1"/>
    <property type="molecule type" value="Genomic_DNA"/>
</dbReference>
<evidence type="ECO:0000313" key="3">
    <source>
        <dbReference type="EMBL" id="CAK0787957.1"/>
    </source>
</evidence>
<dbReference type="SMART" id="SM00271">
    <property type="entry name" value="DnaJ"/>
    <property type="match status" value="1"/>
</dbReference>
<dbReference type="InterPro" id="IPR051100">
    <property type="entry name" value="DnaJ_subfamily_B/C"/>
</dbReference>
<feature type="region of interest" description="Disordered" evidence="1">
    <location>
        <begin position="160"/>
        <end position="184"/>
    </location>
</feature>
<dbReference type="PANTHER" id="PTHR43908:SF3">
    <property type="entry name" value="AT29763P-RELATED"/>
    <property type="match status" value="1"/>
</dbReference>
<name>A0AAV1IMM1_9CHLO</name>
<dbReference type="Pfam" id="PF00226">
    <property type="entry name" value="DnaJ"/>
    <property type="match status" value="1"/>
</dbReference>
<feature type="domain" description="J" evidence="2">
    <location>
        <begin position="225"/>
        <end position="281"/>
    </location>
</feature>
<reference evidence="3 4" key="1">
    <citation type="submission" date="2023-10" db="EMBL/GenBank/DDBJ databases">
        <authorList>
            <person name="Maclean D."/>
            <person name="Macfadyen A."/>
        </authorList>
    </citation>
    <scope>NUCLEOTIDE SEQUENCE [LARGE SCALE GENOMIC DNA]</scope>
</reference>
<keyword evidence="4" id="KW-1185">Reference proteome</keyword>
<feature type="compositionally biased region" description="Basic and acidic residues" evidence="1">
    <location>
        <begin position="126"/>
        <end position="137"/>
    </location>
</feature>
<proteinExistence type="predicted"/>
<dbReference type="Gene3D" id="1.10.287.110">
    <property type="entry name" value="DnaJ domain"/>
    <property type="match status" value="1"/>
</dbReference>
<dbReference type="AlphaFoldDB" id="A0AAV1IMM1"/>
<dbReference type="GO" id="GO:0071218">
    <property type="term" value="P:cellular response to misfolded protein"/>
    <property type="evidence" value="ECO:0007669"/>
    <property type="project" value="TreeGrafter"/>
</dbReference>
<evidence type="ECO:0000259" key="2">
    <source>
        <dbReference type="PROSITE" id="PS50076"/>
    </source>
</evidence>
<dbReference type="PANTHER" id="PTHR43908">
    <property type="entry name" value="AT29763P-RELATED"/>
    <property type="match status" value="1"/>
</dbReference>
<dbReference type="InterPro" id="IPR036869">
    <property type="entry name" value="J_dom_sf"/>
</dbReference>
<organism evidence="3 4">
    <name type="scientific">Coccomyxa viridis</name>
    <dbReference type="NCBI Taxonomy" id="1274662"/>
    <lineage>
        <taxon>Eukaryota</taxon>
        <taxon>Viridiplantae</taxon>
        <taxon>Chlorophyta</taxon>
        <taxon>core chlorophytes</taxon>
        <taxon>Trebouxiophyceae</taxon>
        <taxon>Trebouxiophyceae incertae sedis</taxon>
        <taxon>Coccomyxaceae</taxon>
        <taxon>Coccomyxa</taxon>
    </lineage>
</organism>